<dbReference type="PANTHER" id="PTHR30349:SF64">
    <property type="entry name" value="PROPHAGE INTEGRASE INTD-RELATED"/>
    <property type="match status" value="1"/>
</dbReference>
<dbReference type="InterPro" id="IPR002104">
    <property type="entry name" value="Integrase_catalytic"/>
</dbReference>
<evidence type="ECO:0000313" key="5">
    <source>
        <dbReference type="EMBL" id="EHQ24323.1"/>
    </source>
</evidence>
<dbReference type="PROSITE" id="PS51898">
    <property type="entry name" value="TYR_RECOMBINASE"/>
    <property type="match status" value="1"/>
</dbReference>
<keyword evidence="2" id="KW-0238">DNA-binding</keyword>
<dbReference type="InterPro" id="IPR013762">
    <property type="entry name" value="Integrase-like_cat_sf"/>
</dbReference>
<dbReference type="eggNOG" id="COG4974">
    <property type="taxonomic scope" value="Bacteria"/>
</dbReference>
<dbReference type="InterPro" id="IPR050090">
    <property type="entry name" value="Tyrosine_recombinase_XerCD"/>
</dbReference>
<dbReference type="GO" id="GO:0006310">
    <property type="term" value="P:DNA recombination"/>
    <property type="evidence" value="ECO:0007669"/>
    <property type="project" value="UniProtKB-KW"/>
</dbReference>
<dbReference type="EMBL" id="CM001403">
    <property type="protein sequence ID" value="EHQ24323.1"/>
    <property type="molecule type" value="Genomic_DNA"/>
</dbReference>
<dbReference type="Gene3D" id="1.10.150.130">
    <property type="match status" value="1"/>
</dbReference>
<dbReference type="OrthoDB" id="5326076at2"/>
<feature type="domain" description="Tyr recombinase" evidence="4">
    <location>
        <begin position="223"/>
        <end position="414"/>
    </location>
</feature>
<evidence type="ECO:0000256" key="2">
    <source>
        <dbReference type="ARBA" id="ARBA00023125"/>
    </source>
</evidence>
<dbReference type="Pfam" id="PF13102">
    <property type="entry name" value="Phage_int_SAM_5"/>
    <property type="match status" value="1"/>
</dbReference>
<keyword evidence="6" id="KW-1185">Reference proteome</keyword>
<dbReference type="InterPro" id="IPR025269">
    <property type="entry name" value="SAM-like_dom"/>
</dbReference>
<dbReference type="AlphaFoldDB" id="H1YDY3"/>
<evidence type="ECO:0000256" key="1">
    <source>
        <dbReference type="ARBA" id="ARBA00008857"/>
    </source>
</evidence>
<gene>
    <name evidence="5" type="ORF">Mucpa_0120</name>
</gene>
<dbReference type="InterPro" id="IPR035386">
    <property type="entry name" value="Arm-DNA-bind_5"/>
</dbReference>
<reference evidence="5" key="1">
    <citation type="submission" date="2011-09" db="EMBL/GenBank/DDBJ databases">
        <title>The permanent draft genome of Mucilaginibacter paludis DSM 18603.</title>
        <authorList>
            <consortium name="US DOE Joint Genome Institute (JGI-PGF)"/>
            <person name="Lucas S."/>
            <person name="Han J."/>
            <person name="Lapidus A."/>
            <person name="Bruce D."/>
            <person name="Goodwin L."/>
            <person name="Pitluck S."/>
            <person name="Peters L."/>
            <person name="Kyrpides N."/>
            <person name="Mavromatis K."/>
            <person name="Ivanova N."/>
            <person name="Mikhailova N."/>
            <person name="Held B."/>
            <person name="Detter J.C."/>
            <person name="Tapia R."/>
            <person name="Han C."/>
            <person name="Land M."/>
            <person name="Hauser L."/>
            <person name="Markowitz V."/>
            <person name="Cheng J.-F."/>
            <person name="Hugenholtz P."/>
            <person name="Woyke T."/>
            <person name="Wu D."/>
            <person name="Tindall B."/>
            <person name="Brambilla E."/>
            <person name="Klenk H.-P."/>
            <person name="Eisen J.A."/>
        </authorList>
    </citation>
    <scope>NUCLEOTIDE SEQUENCE [LARGE SCALE GENOMIC DNA]</scope>
    <source>
        <strain evidence="5">DSM 18603</strain>
    </source>
</reference>
<name>H1YDY3_9SPHI</name>
<accession>H1YDY3</accession>
<dbReference type="SUPFAM" id="SSF56349">
    <property type="entry name" value="DNA breaking-rejoining enzymes"/>
    <property type="match status" value="1"/>
</dbReference>
<comment type="similarity">
    <text evidence="1">Belongs to the 'phage' integrase family.</text>
</comment>
<evidence type="ECO:0000313" key="6">
    <source>
        <dbReference type="Proteomes" id="UP000002774"/>
    </source>
</evidence>
<dbReference type="HOGENOM" id="CLU_033139_0_1_10"/>
<dbReference type="RefSeq" id="WP_008503864.1">
    <property type="nucleotide sequence ID" value="NZ_CM001403.1"/>
</dbReference>
<sequence length="418" mass="48520">MQVEDIVFEPILWTYKALENGEFSIYLRLTFYKDVKYLGTGFSTSNENWDSEKNSPQKSHPQYSSVISKINNLIDDVKFEIKLAGSEGRDITLQEIKQKIKNKKKVAIEKTAPSKLKLYEWYDVLIKNLEEAGKPGPADILSSSKANLMKVFEKDKLFNAFTVDDFEAYEKYLTTNIKTESTYSFYLRTFYGVWNKAIKKGYCHKDHHPKNHIQFQAYKKIKTKKRAVSADYIQSIEKLTYEPNTRHFRSQKYFLFSYYSRGMNFTDMALLKHKKNIEGADISYRRSKNKRDYDFKLHPKALAIIALFRNYPMQSDAGYVFPILNSTHSTARKIDQRIESALKDLNEDLKDMAKDIGLERTLTSYVARHSFATNLRSKDVDVKIIQEALGHETETQTTTYLAEIDDSIIASSIENALT</sequence>
<dbReference type="Gene3D" id="1.10.443.10">
    <property type="entry name" value="Intergrase catalytic core"/>
    <property type="match status" value="1"/>
</dbReference>
<dbReference type="Proteomes" id="UP000002774">
    <property type="component" value="Chromosome"/>
</dbReference>
<dbReference type="InterPro" id="IPR010998">
    <property type="entry name" value="Integrase_recombinase_N"/>
</dbReference>
<keyword evidence="3" id="KW-0233">DNA recombination</keyword>
<dbReference type="GO" id="GO:0003677">
    <property type="term" value="F:DNA binding"/>
    <property type="evidence" value="ECO:0007669"/>
    <property type="project" value="UniProtKB-KW"/>
</dbReference>
<evidence type="ECO:0000256" key="3">
    <source>
        <dbReference type="ARBA" id="ARBA00023172"/>
    </source>
</evidence>
<dbReference type="Pfam" id="PF00589">
    <property type="entry name" value="Phage_integrase"/>
    <property type="match status" value="1"/>
</dbReference>
<dbReference type="PANTHER" id="PTHR30349">
    <property type="entry name" value="PHAGE INTEGRASE-RELATED"/>
    <property type="match status" value="1"/>
</dbReference>
<protein>
    <submittedName>
        <fullName evidence="5">Integrase family protein</fullName>
    </submittedName>
</protein>
<evidence type="ECO:0000259" key="4">
    <source>
        <dbReference type="PROSITE" id="PS51898"/>
    </source>
</evidence>
<dbReference type="STRING" id="714943.Mucpa_0120"/>
<organism evidence="5 6">
    <name type="scientific">Mucilaginibacter paludis DSM 18603</name>
    <dbReference type="NCBI Taxonomy" id="714943"/>
    <lineage>
        <taxon>Bacteria</taxon>
        <taxon>Pseudomonadati</taxon>
        <taxon>Bacteroidota</taxon>
        <taxon>Sphingobacteriia</taxon>
        <taxon>Sphingobacteriales</taxon>
        <taxon>Sphingobacteriaceae</taxon>
        <taxon>Mucilaginibacter</taxon>
    </lineage>
</organism>
<proteinExistence type="inferred from homology"/>
<dbReference type="InterPro" id="IPR011010">
    <property type="entry name" value="DNA_brk_join_enz"/>
</dbReference>
<dbReference type="GO" id="GO:0015074">
    <property type="term" value="P:DNA integration"/>
    <property type="evidence" value="ECO:0007669"/>
    <property type="project" value="InterPro"/>
</dbReference>
<dbReference type="Pfam" id="PF17293">
    <property type="entry name" value="Arm-DNA-bind_5"/>
    <property type="match status" value="1"/>
</dbReference>